<dbReference type="Gene3D" id="1.25.40.20">
    <property type="entry name" value="Ankyrin repeat-containing domain"/>
    <property type="match status" value="1"/>
</dbReference>
<accession>A0A0B7BMN4</accession>
<dbReference type="AlphaFoldDB" id="A0A0B7BMN4"/>
<proteinExistence type="predicted"/>
<evidence type="ECO:0000313" key="2">
    <source>
        <dbReference type="EMBL" id="CEK93606.1"/>
    </source>
</evidence>
<feature type="non-terminal residue" evidence="2">
    <location>
        <position position="130"/>
    </location>
</feature>
<evidence type="ECO:0000256" key="1">
    <source>
        <dbReference type="PROSITE-ProRule" id="PRU00023"/>
    </source>
</evidence>
<gene>
    <name evidence="2" type="primary">ORF196255</name>
</gene>
<dbReference type="PROSITE" id="PS50088">
    <property type="entry name" value="ANK_REPEAT"/>
    <property type="match status" value="1"/>
</dbReference>
<protein>
    <submittedName>
        <fullName evidence="2">Uncharacterized protein</fullName>
    </submittedName>
</protein>
<dbReference type="EMBL" id="HACG01046741">
    <property type="protein sequence ID" value="CEK93606.1"/>
    <property type="molecule type" value="Transcribed_RNA"/>
</dbReference>
<organism evidence="2">
    <name type="scientific">Arion vulgaris</name>
    <dbReference type="NCBI Taxonomy" id="1028688"/>
    <lineage>
        <taxon>Eukaryota</taxon>
        <taxon>Metazoa</taxon>
        <taxon>Spiralia</taxon>
        <taxon>Lophotrochozoa</taxon>
        <taxon>Mollusca</taxon>
        <taxon>Gastropoda</taxon>
        <taxon>Heterobranchia</taxon>
        <taxon>Euthyneura</taxon>
        <taxon>Panpulmonata</taxon>
        <taxon>Eupulmonata</taxon>
        <taxon>Stylommatophora</taxon>
        <taxon>Helicina</taxon>
        <taxon>Arionoidea</taxon>
        <taxon>Arionidae</taxon>
        <taxon>Arion</taxon>
    </lineage>
</organism>
<name>A0A0B7BMN4_9EUPU</name>
<dbReference type="PROSITE" id="PS50297">
    <property type="entry name" value="ANK_REP_REGION"/>
    <property type="match status" value="1"/>
</dbReference>
<sequence length="130" mass="14360">MDDLTTTNVLANKLTEENDIGIRLLHLFEENGIDKLDDRQKTVLQSHALRHQVVSPSVDSVACCKDTSLIIAAETVHEDDIDIFHIVRAHVNERTASNKTLLHLSAGIGDQELVNIFLKAGADVDAKDNH</sequence>
<dbReference type="InterPro" id="IPR036770">
    <property type="entry name" value="Ankyrin_rpt-contain_sf"/>
</dbReference>
<keyword evidence="1" id="KW-0040">ANK repeat</keyword>
<dbReference type="InterPro" id="IPR002110">
    <property type="entry name" value="Ankyrin_rpt"/>
</dbReference>
<dbReference type="Pfam" id="PF00023">
    <property type="entry name" value="Ank"/>
    <property type="match status" value="1"/>
</dbReference>
<feature type="repeat" description="ANK" evidence="1">
    <location>
        <begin position="97"/>
        <end position="129"/>
    </location>
</feature>
<dbReference type="SUPFAM" id="SSF48403">
    <property type="entry name" value="Ankyrin repeat"/>
    <property type="match status" value="1"/>
</dbReference>
<reference evidence="2" key="1">
    <citation type="submission" date="2014-12" db="EMBL/GenBank/DDBJ databases">
        <title>Insight into the proteome of Arion vulgaris.</title>
        <authorList>
            <person name="Aradska J."/>
            <person name="Bulat T."/>
            <person name="Smidak R."/>
            <person name="Sarate P."/>
            <person name="Gangsoo J."/>
            <person name="Sialana F."/>
            <person name="Bilban M."/>
            <person name="Lubec G."/>
        </authorList>
    </citation>
    <scope>NUCLEOTIDE SEQUENCE</scope>
    <source>
        <tissue evidence="2">Skin</tissue>
    </source>
</reference>